<dbReference type="Proteomes" id="UP000294567">
    <property type="component" value="Unassembled WGS sequence"/>
</dbReference>
<dbReference type="InterPro" id="IPR056179">
    <property type="entry name" value="DHQS_C"/>
</dbReference>
<evidence type="ECO:0000256" key="8">
    <source>
        <dbReference type="ARBA" id="ARBA00013031"/>
    </source>
</evidence>
<comment type="cofactor">
    <cofactor evidence="2">
        <name>NAD(+)</name>
        <dbReference type="ChEBI" id="CHEBI:57540"/>
    </cofactor>
</comment>
<dbReference type="PANTHER" id="PTHR43622:SF7">
    <property type="entry name" value="3-DEHYDROQUINATE SYNTHASE, CHLOROPLASTIC"/>
    <property type="match status" value="1"/>
</dbReference>
<evidence type="ECO:0000256" key="6">
    <source>
        <dbReference type="ARBA" id="ARBA00004661"/>
    </source>
</evidence>
<dbReference type="CDD" id="cd08195">
    <property type="entry name" value="DHQS"/>
    <property type="match status" value="1"/>
</dbReference>
<keyword evidence="15" id="KW-0520">NAD</keyword>
<evidence type="ECO:0000256" key="15">
    <source>
        <dbReference type="ARBA" id="ARBA00023027"/>
    </source>
</evidence>
<comment type="pathway">
    <text evidence="6">Metabolic intermediate biosynthesis; chorismate biosynthesis; chorismate from D-erythrose 4-phosphate and phosphoenolpyruvate: step 2/7.</text>
</comment>
<evidence type="ECO:0000256" key="3">
    <source>
        <dbReference type="ARBA" id="ARBA00001941"/>
    </source>
</evidence>
<evidence type="ECO:0000256" key="5">
    <source>
        <dbReference type="ARBA" id="ARBA00004496"/>
    </source>
</evidence>
<dbReference type="InterPro" id="IPR030960">
    <property type="entry name" value="DHQS/DOIS_N"/>
</dbReference>
<evidence type="ECO:0000256" key="2">
    <source>
        <dbReference type="ARBA" id="ARBA00001911"/>
    </source>
</evidence>
<evidence type="ECO:0000256" key="12">
    <source>
        <dbReference type="ARBA" id="ARBA00022723"/>
    </source>
</evidence>
<dbReference type="InterPro" id="IPR016037">
    <property type="entry name" value="DHQ_synth_AroB"/>
</dbReference>
<dbReference type="InterPro" id="IPR030963">
    <property type="entry name" value="DHQ_synth_fam"/>
</dbReference>
<dbReference type="InterPro" id="IPR050071">
    <property type="entry name" value="Dehydroquinate_synthase"/>
</dbReference>
<evidence type="ECO:0000256" key="17">
    <source>
        <dbReference type="ARBA" id="ARBA00023239"/>
    </source>
</evidence>
<accession>A0A4R3L3P3</accession>
<keyword evidence="14" id="KW-0862">Zinc</keyword>
<evidence type="ECO:0000313" key="22">
    <source>
        <dbReference type="EMBL" id="TCS91243.1"/>
    </source>
</evidence>
<comment type="caution">
    <text evidence="22">The sequence shown here is derived from an EMBL/GenBank/DDBJ whole genome shotgun (WGS) entry which is preliminary data.</text>
</comment>
<dbReference type="GO" id="GO:0003856">
    <property type="term" value="F:3-dehydroquinate synthase activity"/>
    <property type="evidence" value="ECO:0007669"/>
    <property type="project" value="UniProtKB-UniRule"/>
</dbReference>
<proteinExistence type="inferred from homology"/>
<keyword evidence="12" id="KW-0479">Metal-binding</keyword>
<evidence type="ECO:0000256" key="9">
    <source>
        <dbReference type="ARBA" id="ARBA00017684"/>
    </source>
</evidence>
<evidence type="ECO:0000259" key="20">
    <source>
        <dbReference type="Pfam" id="PF01761"/>
    </source>
</evidence>
<name>A0A4R3L3P3_9FIRM</name>
<evidence type="ECO:0000256" key="19">
    <source>
        <dbReference type="NCBIfam" id="TIGR01357"/>
    </source>
</evidence>
<feature type="domain" description="3-dehydroquinate synthase C-terminal" evidence="21">
    <location>
        <begin position="168"/>
        <end position="311"/>
    </location>
</feature>
<dbReference type="NCBIfam" id="TIGR01357">
    <property type="entry name" value="aroB"/>
    <property type="match status" value="1"/>
</dbReference>
<dbReference type="Gene3D" id="1.20.1090.10">
    <property type="entry name" value="Dehydroquinate synthase-like - alpha domain"/>
    <property type="match status" value="1"/>
</dbReference>
<evidence type="ECO:0000313" key="23">
    <source>
        <dbReference type="Proteomes" id="UP000294567"/>
    </source>
</evidence>
<dbReference type="RefSeq" id="WP_132025940.1">
    <property type="nucleotide sequence ID" value="NZ_CP068564.1"/>
</dbReference>
<comment type="similarity">
    <text evidence="7">Belongs to the sugar phosphate cyclases superfamily. Dehydroquinate synthase family.</text>
</comment>
<keyword evidence="11" id="KW-0028">Amino-acid biosynthesis</keyword>
<dbReference type="PIRSF" id="PIRSF001455">
    <property type="entry name" value="DHQ_synth"/>
    <property type="match status" value="1"/>
</dbReference>
<dbReference type="Pfam" id="PF24621">
    <property type="entry name" value="DHQS_C"/>
    <property type="match status" value="1"/>
</dbReference>
<dbReference type="GO" id="GO:0009423">
    <property type="term" value="P:chorismate biosynthetic process"/>
    <property type="evidence" value="ECO:0007669"/>
    <property type="project" value="UniProtKB-UniRule"/>
</dbReference>
<dbReference type="OrthoDB" id="9806583at2"/>
<evidence type="ECO:0000256" key="16">
    <source>
        <dbReference type="ARBA" id="ARBA00023141"/>
    </source>
</evidence>
<dbReference type="FunFam" id="3.40.50.1970:FF:000007">
    <property type="entry name" value="Pentafunctional AROM polypeptide"/>
    <property type="match status" value="1"/>
</dbReference>
<comment type="cofactor">
    <cofactor evidence="4">
        <name>Zn(2+)</name>
        <dbReference type="ChEBI" id="CHEBI:29105"/>
    </cofactor>
</comment>
<keyword evidence="16" id="KW-0057">Aromatic amino acid biosynthesis</keyword>
<dbReference type="PANTHER" id="PTHR43622">
    <property type="entry name" value="3-DEHYDROQUINATE SYNTHASE"/>
    <property type="match status" value="1"/>
</dbReference>
<evidence type="ECO:0000256" key="1">
    <source>
        <dbReference type="ARBA" id="ARBA00001393"/>
    </source>
</evidence>
<evidence type="ECO:0000256" key="7">
    <source>
        <dbReference type="ARBA" id="ARBA00005412"/>
    </source>
</evidence>
<keyword evidence="10" id="KW-0963">Cytoplasm</keyword>
<comment type="cofactor">
    <cofactor evidence="3">
        <name>Co(2+)</name>
        <dbReference type="ChEBI" id="CHEBI:48828"/>
    </cofactor>
</comment>
<comment type="subcellular location">
    <subcellularLocation>
        <location evidence="5">Cytoplasm</location>
    </subcellularLocation>
</comment>
<reference evidence="22 23" key="1">
    <citation type="submission" date="2019-03" db="EMBL/GenBank/DDBJ databases">
        <title>Genomic Encyclopedia of Type Strains, Phase IV (KMG-IV): sequencing the most valuable type-strain genomes for metagenomic binning, comparative biology and taxonomic classification.</title>
        <authorList>
            <person name="Goeker M."/>
        </authorList>
    </citation>
    <scope>NUCLEOTIDE SEQUENCE [LARGE SCALE GENOMIC DNA]</scope>
    <source>
        <strain evidence="22 23">DSM 26752</strain>
    </source>
</reference>
<gene>
    <name evidence="22" type="ORF">EDD65_102175</name>
</gene>
<dbReference type="SUPFAM" id="SSF56796">
    <property type="entry name" value="Dehydroquinate synthase-like"/>
    <property type="match status" value="1"/>
</dbReference>
<keyword evidence="18" id="KW-0170">Cobalt</keyword>
<dbReference type="GO" id="GO:0008652">
    <property type="term" value="P:amino acid biosynthetic process"/>
    <property type="evidence" value="ECO:0007669"/>
    <property type="project" value="UniProtKB-KW"/>
</dbReference>
<feature type="domain" description="3-dehydroquinate synthase N-terminal" evidence="20">
    <location>
        <begin position="54"/>
        <end position="165"/>
    </location>
</feature>
<dbReference type="Gene3D" id="3.40.50.1970">
    <property type="match status" value="1"/>
</dbReference>
<evidence type="ECO:0000259" key="21">
    <source>
        <dbReference type="Pfam" id="PF24621"/>
    </source>
</evidence>
<keyword evidence="13" id="KW-0547">Nucleotide-binding</keyword>
<evidence type="ECO:0000256" key="13">
    <source>
        <dbReference type="ARBA" id="ARBA00022741"/>
    </source>
</evidence>
<dbReference type="GO" id="GO:0005737">
    <property type="term" value="C:cytoplasm"/>
    <property type="evidence" value="ECO:0007669"/>
    <property type="project" value="UniProtKB-SubCell"/>
</dbReference>
<dbReference type="AlphaFoldDB" id="A0A4R3L3P3"/>
<evidence type="ECO:0000256" key="14">
    <source>
        <dbReference type="ARBA" id="ARBA00022833"/>
    </source>
</evidence>
<evidence type="ECO:0000256" key="11">
    <source>
        <dbReference type="ARBA" id="ARBA00022605"/>
    </source>
</evidence>
<organism evidence="22 23">
    <name type="scientific">Keratinibaculum paraultunense</name>
    <dbReference type="NCBI Taxonomy" id="1278232"/>
    <lineage>
        <taxon>Bacteria</taxon>
        <taxon>Bacillati</taxon>
        <taxon>Bacillota</taxon>
        <taxon>Tissierellia</taxon>
        <taxon>Tissierellales</taxon>
        <taxon>Tepidimicrobiaceae</taxon>
        <taxon>Keratinibaculum</taxon>
    </lineage>
</organism>
<dbReference type="GO" id="GO:0000166">
    <property type="term" value="F:nucleotide binding"/>
    <property type="evidence" value="ECO:0007669"/>
    <property type="project" value="UniProtKB-KW"/>
</dbReference>
<evidence type="ECO:0000256" key="4">
    <source>
        <dbReference type="ARBA" id="ARBA00001947"/>
    </source>
</evidence>
<comment type="catalytic activity">
    <reaction evidence="1">
        <text>7-phospho-2-dehydro-3-deoxy-D-arabino-heptonate = 3-dehydroquinate + phosphate</text>
        <dbReference type="Rhea" id="RHEA:21968"/>
        <dbReference type="ChEBI" id="CHEBI:32364"/>
        <dbReference type="ChEBI" id="CHEBI:43474"/>
        <dbReference type="ChEBI" id="CHEBI:58394"/>
        <dbReference type="EC" id="4.2.3.4"/>
    </reaction>
</comment>
<dbReference type="EC" id="4.2.3.4" evidence="8 19"/>
<evidence type="ECO:0000256" key="10">
    <source>
        <dbReference type="ARBA" id="ARBA00022490"/>
    </source>
</evidence>
<dbReference type="GO" id="GO:0009073">
    <property type="term" value="P:aromatic amino acid family biosynthetic process"/>
    <property type="evidence" value="ECO:0007669"/>
    <property type="project" value="UniProtKB-KW"/>
</dbReference>
<dbReference type="GO" id="GO:0046872">
    <property type="term" value="F:metal ion binding"/>
    <property type="evidence" value="ECO:0007669"/>
    <property type="project" value="UniProtKB-KW"/>
</dbReference>
<protein>
    <recommendedName>
        <fullName evidence="9 19">3-dehydroquinate synthase</fullName>
        <ecNumber evidence="8 19">4.2.3.4</ecNumber>
    </recommendedName>
</protein>
<keyword evidence="23" id="KW-1185">Reference proteome</keyword>
<dbReference type="Pfam" id="PF01761">
    <property type="entry name" value="DHQ_synthase"/>
    <property type="match status" value="1"/>
</dbReference>
<evidence type="ECO:0000256" key="18">
    <source>
        <dbReference type="ARBA" id="ARBA00023285"/>
    </source>
</evidence>
<dbReference type="EMBL" id="SMAE01000002">
    <property type="protein sequence ID" value="TCS91243.1"/>
    <property type="molecule type" value="Genomic_DNA"/>
</dbReference>
<sequence length="347" mass="40311">MNIFIDKYNLSRFYEYVLDESINRIYIITDKIVNKLYIEYLKSYIDNNIETYVYVLPPGEENKTIENVLLIYDDLIQNNIDRQTLIVSFGGGVVGDIAGFVASTYKRGIKYIQIPTTFLSQVDSSIGGKTGFDYKGFKNIIGTFYFPERIFIDVSFLKSLSKREIICGLGEVFKYGLIADYSLFQFIKNNFKNIYDKNLDILMHIVNSSVNIKHNIVSKDKYDKGLRNILNFGHTIGHSIESYYNFSKYNHGEAVILGMMYEFYIALELSLIDKEYFAEVYNTLSFILPPISFTRKEIEDLIHIMKNDKKNIDNNIAFVLPIDKGKVDVFYHINENLIIKALEGDWF</sequence>
<keyword evidence="17" id="KW-0456">Lyase</keyword>